<dbReference type="Pfam" id="PF00395">
    <property type="entry name" value="SLH"/>
    <property type="match status" value="2"/>
</dbReference>
<feature type="domain" description="SLH" evidence="2">
    <location>
        <begin position="202"/>
        <end position="265"/>
    </location>
</feature>
<feature type="signal peptide" evidence="1">
    <location>
        <begin position="1"/>
        <end position="26"/>
    </location>
</feature>
<gene>
    <name evidence="3" type="ORF">PAT3040_04548</name>
</gene>
<proteinExistence type="predicted"/>
<evidence type="ECO:0000256" key="1">
    <source>
        <dbReference type="SAM" id="SignalP"/>
    </source>
</evidence>
<dbReference type="InterPro" id="IPR001119">
    <property type="entry name" value="SLH_dom"/>
</dbReference>
<organism evidence="3 4">
    <name type="scientific">Paenibacillus agaridevorans</name>
    <dbReference type="NCBI Taxonomy" id="171404"/>
    <lineage>
        <taxon>Bacteria</taxon>
        <taxon>Bacillati</taxon>
        <taxon>Bacillota</taxon>
        <taxon>Bacilli</taxon>
        <taxon>Bacillales</taxon>
        <taxon>Paenibacillaceae</taxon>
        <taxon>Paenibacillus</taxon>
    </lineage>
</organism>
<evidence type="ECO:0000259" key="2">
    <source>
        <dbReference type="PROSITE" id="PS51272"/>
    </source>
</evidence>
<sequence length="427" mass="49460">MQSMKWMLTFSLVFSLTFGGTGAANAEQDGAAEETTGVDALPFSDIAGHWAKDAILQAYQAGFVEGFEDGTFRPNDIVKADQFIVMILRAHSVTKNGKTEFDPEWLAELEIDNPGYYNRIKTALSTTRFNFKNASFGYWATPYVNFLFDINVLRDTELLFPKQYNLFQKQIKRDAASYLLGAWFHVLEEEYDYLYSEYVVNNSGLKDIGNFSKNTEPYRATVLISGLMNGYPRGYFYPQRYVTRAEAITMVLRLRDETLRKPYQPDLKGLNYTTIEGEIYLYKDKYALDMYNKMLELAYKHVTEGYVNRFSGESIEVFSTKEDYEKYKYLSLTGQYDLRPKDELLAFVHRDGLREIGFSYPVTSNFKTSNEYLNSLYELLAGGGKGKELRKMVEGYIVETAQKDFTFNNKNFSYREIGKRYQIKLNY</sequence>
<evidence type="ECO:0000313" key="4">
    <source>
        <dbReference type="Proteomes" id="UP000245202"/>
    </source>
</evidence>
<reference evidence="3 4" key="1">
    <citation type="submission" date="2017-08" db="EMBL/GenBank/DDBJ databases">
        <title>Substantial Increase in Enzyme Production by Combined Drug-Resistance Mutations in Paenibacillus agaridevorans.</title>
        <authorList>
            <person name="Tanaka Y."/>
            <person name="Funane K."/>
            <person name="Hosaka T."/>
            <person name="Shiwa Y."/>
            <person name="Fujita N."/>
            <person name="Miyazaki T."/>
            <person name="Yoshikawa H."/>
            <person name="Murakami K."/>
            <person name="Kasahara K."/>
            <person name="Inaoka T."/>
            <person name="Hiraga Y."/>
            <person name="Ochi K."/>
        </authorList>
    </citation>
    <scope>NUCLEOTIDE SEQUENCE [LARGE SCALE GENOMIC DNA]</scope>
    <source>
        <strain evidence="3 4">T-3040</strain>
    </source>
</reference>
<dbReference type="PROSITE" id="PS51272">
    <property type="entry name" value="SLH"/>
    <property type="match status" value="2"/>
</dbReference>
<feature type="chain" id="PRO_5015321604" description="SLH domain-containing protein" evidence="1">
    <location>
        <begin position="27"/>
        <end position="427"/>
    </location>
</feature>
<dbReference type="AlphaFoldDB" id="A0A2R5F280"/>
<keyword evidence="4" id="KW-1185">Reference proteome</keyword>
<accession>A0A2R5F280</accession>
<keyword evidence="1" id="KW-0732">Signal</keyword>
<protein>
    <recommendedName>
        <fullName evidence="2">SLH domain-containing protein</fullName>
    </recommendedName>
</protein>
<feature type="domain" description="SLH" evidence="2">
    <location>
        <begin position="38"/>
        <end position="101"/>
    </location>
</feature>
<dbReference type="EMBL" id="BDQX01000281">
    <property type="protein sequence ID" value="GBG09874.1"/>
    <property type="molecule type" value="Genomic_DNA"/>
</dbReference>
<evidence type="ECO:0000313" key="3">
    <source>
        <dbReference type="EMBL" id="GBG09874.1"/>
    </source>
</evidence>
<comment type="caution">
    <text evidence="3">The sequence shown here is derived from an EMBL/GenBank/DDBJ whole genome shotgun (WGS) entry which is preliminary data.</text>
</comment>
<name>A0A2R5F280_9BACL</name>
<dbReference type="RefSeq" id="WP_181376778.1">
    <property type="nucleotide sequence ID" value="NZ_BDQX01000281.1"/>
</dbReference>
<dbReference type="Proteomes" id="UP000245202">
    <property type="component" value="Unassembled WGS sequence"/>
</dbReference>